<feature type="binding site" evidence="7">
    <location>
        <position position="120"/>
    </location>
    <ligand>
        <name>L-glutamine</name>
        <dbReference type="ChEBI" id="CHEBI:58359"/>
    </ligand>
</feature>
<evidence type="ECO:0000256" key="1">
    <source>
        <dbReference type="ARBA" id="ARBA00005188"/>
    </source>
</evidence>
<dbReference type="InterPro" id="IPR003694">
    <property type="entry name" value="NAD_synthase"/>
</dbReference>
<evidence type="ECO:0000256" key="9">
    <source>
        <dbReference type="RuleBase" id="RU003811"/>
    </source>
</evidence>
<evidence type="ECO:0000256" key="4">
    <source>
        <dbReference type="ARBA" id="ARBA00022741"/>
    </source>
</evidence>
<comment type="function">
    <text evidence="7">Catalyzes the ATP-dependent amidation of deamido-NAD to form NAD. Uses L-glutamine as a nitrogen source.</text>
</comment>
<dbReference type="GO" id="GO:0008795">
    <property type="term" value="F:NAD+ synthase activity"/>
    <property type="evidence" value="ECO:0007669"/>
    <property type="project" value="UniProtKB-UniRule"/>
</dbReference>
<name>A0A855X956_9BACT</name>
<comment type="similarity">
    <text evidence="9">Belongs to the NAD synthetase family.</text>
</comment>
<feature type="binding site" evidence="7">
    <location>
        <position position="520"/>
    </location>
    <ligand>
        <name>deamido-NAD(+)</name>
        <dbReference type="ChEBI" id="CHEBI:58437"/>
        <note>ligand shared between two neighboring subunits</note>
    </ligand>
</feature>
<comment type="caution">
    <text evidence="7">Lacks conserved residue(s) required for the propagation of feature annotation.</text>
</comment>
<dbReference type="FunFam" id="3.40.50.620:FF:000106">
    <property type="entry name" value="Glutamine-dependent NAD(+) synthetase"/>
    <property type="match status" value="1"/>
</dbReference>
<organism evidence="11 12">
    <name type="scientific">candidate division GN15 bacterium</name>
    <dbReference type="NCBI Taxonomy" id="2072418"/>
    <lineage>
        <taxon>Bacteria</taxon>
        <taxon>candidate division GN15</taxon>
    </lineage>
</organism>
<feature type="binding site" evidence="7">
    <location>
        <position position="405"/>
    </location>
    <ligand>
        <name>ATP</name>
        <dbReference type="ChEBI" id="CHEBI:30616"/>
    </ligand>
</feature>
<dbReference type="PIRSF" id="PIRSF006630">
    <property type="entry name" value="NADS_GAT"/>
    <property type="match status" value="1"/>
</dbReference>
<proteinExistence type="inferred from homology"/>
<comment type="caution">
    <text evidence="11">The sequence shown here is derived from an EMBL/GenBank/DDBJ whole genome shotgun (WGS) entry which is preliminary data.</text>
</comment>
<accession>A0A855X956</accession>
<feature type="binding site" evidence="7">
    <location>
        <position position="410"/>
    </location>
    <ligand>
        <name>deamido-NAD(+)</name>
        <dbReference type="ChEBI" id="CHEBI:58437"/>
        <note>ligand shared between two neighboring subunits</note>
    </ligand>
</feature>
<evidence type="ECO:0000256" key="5">
    <source>
        <dbReference type="ARBA" id="ARBA00022840"/>
    </source>
</evidence>
<evidence type="ECO:0000256" key="2">
    <source>
        <dbReference type="ARBA" id="ARBA00007145"/>
    </source>
</evidence>
<dbReference type="InterPro" id="IPR014729">
    <property type="entry name" value="Rossmann-like_a/b/a_fold"/>
</dbReference>
<dbReference type="PANTHER" id="PTHR23090">
    <property type="entry name" value="NH 3 /GLUTAMINE-DEPENDENT NAD + SYNTHETASE"/>
    <property type="match status" value="1"/>
</dbReference>
<evidence type="ECO:0000256" key="8">
    <source>
        <dbReference type="PIRNR" id="PIRNR006630"/>
    </source>
</evidence>
<dbReference type="GO" id="GO:0009435">
    <property type="term" value="P:NAD+ biosynthetic process"/>
    <property type="evidence" value="ECO:0007669"/>
    <property type="project" value="UniProtKB-UniRule"/>
</dbReference>
<comment type="similarity">
    <text evidence="2 7 8">In the C-terminal section; belongs to the NAD synthetase family.</text>
</comment>
<dbReference type="GO" id="GO:0005524">
    <property type="term" value="F:ATP binding"/>
    <property type="evidence" value="ECO:0007669"/>
    <property type="project" value="UniProtKB-UniRule"/>
</dbReference>
<dbReference type="CDD" id="cd00553">
    <property type="entry name" value="NAD_synthase"/>
    <property type="match status" value="1"/>
</dbReference>
<comment type="pathway">
    <text evidence="1 7 8">Cofactor biosynthesis; NAD(+) biosynthesis; NAD(+) from deamido-NAD(+) (L-Gln route): step 1/1.</text>
</comment>
<feature type="binding site" evidence="7">
    <location>
        <position position="187"/>
    </location>
    <ligand>
        <name>L-glutamine</name>
        <dbReference type="ChEBI" id="CHEBI:58359"/>
    </ligand>
</feature>
<evidence type="ECO:0000313" key="12">
    <source>
        <dbReference type="Proteomes" id="UP000250918"/>
    </source>
</evidence>
<evidence type="ECO:0000256" key="7">
    <source>
        <dbReference type="HAMAP-Rule" id="MF_02090"/>
    </source>
</evidence>
<dbReference type="SUPFAM" id="SSF52402">
    <property type="entry name" value="Adenine nucleotide alpha hydrolases-like"/>
    <property type="match status" value="1"/>
</dbReference>
<feature type="domain" description="CN hydrolase" evidence="10">
    <location>
        <begin position="1"/>
        <end position="257"/>
    </location>
</feature>
<evidence type="ECO:0000259" key="10">
    <source>
        <dbReference type="PROSITE" id="PS50263"/>
    </source>
</evidence>
<dbReference type="EMBL" id="PQAP01000039">
    <property type="protein sequence ID" value="PWB74177.1"/>
    <property type="molecule type" value="Genomic_DNA"/>
</dbReference>
<dbReference type="GO" id="GO:0005737">
    <property type="term" value="C:cytoplasm"/>
    <property type="evidence" value="ECO:0007669"/>
    <property type="project" value="InterPro"/>
</dbReference>
<dbReference type="Pfam" id="PF00795">
    <property type="entry name" value="CN_hydrolase"/>
    <property type="match status" value="1"/>
</dbReference>
<sequence length="552" mass="61601">MKIALAQLNPTVGDISGNIARIAEVAAQHQRNVDLIVFTELFVVGYPPRDLLAEPWFIRESSKAIDQVRQLSAKFPSAGILFGAPVATHSETGLGLHNSAILVNRGEIVFTQHKSLLPTYDVFYEGRYFDPAESVSIVRFKDTTLGISICEDFWNDPELWPQRIYATDPIESLALQGAQLMINISASPFALGKEQLRYRLIRNHARKHRVPFIFVNQVGANDELIFDGRSMVFDPDGRLTHLLPEFEEAVTVIDTNWYKPADHQLVCEECEDLYRALTLGIRDYLRKCGFSKAVIGLSGGIDSAVVGALAAAAIGPENVLGITMPSPYSADESTMLAQQLAENLGIEFRIIPITPLYDAYTRYLGPQLGMRPGEINVAFENVQARIRGNILMSFSNQTNAIVLSTGNKSEMATGYCTLYGDMAGGLAAISDVPKTLVFELARYINRTREVIPIRTIERPPSAELRPNQVDRDSLPPYDILDRILHHYIEERMSIDQMVKVGLDRETVKWVVRAVDYNEYKRRQSAPGLKVTSRAFGIGRRMPVAAKYNHGDD</sequence>
<keyword evidence="3 7" id="KW-0436">Ligase</keyword>
<dbReference type="Gene3D" id="3.40.50.620">
    <property type="entry name" value="HUPs"/>
    <property type="match status" value="1"/>
</dbReference>
<comment type="catalytic activity">
    <reaction evidence="7 8">
        <text>deamido-NAD(+) + L-glutamine + ATP + H2O = L-glutamate + AMP + diphosphate + NAD(+) + H(+)</text>
        <dbReference type="Rhea" id="RHEA:24384"/>
        <dbReference type="ChEBI" id="CHEBI:15377"/>
        <dbReference type="ChEBI" id="CHEBI:15378"/>
        <dbReference type="ChEBI" id="CHEBI:29985"/>
        <dbReference type="ChEBI" id="CHEBI:30616"/>
        <dbReference type="ChEBI" id="CHEBI:33019"/>
        <dbReference type="ChEBI" id="CHEBI:57540"/>
        <dbReference type="ChEBI" id="CHEBI:58359"/>
        <dbReference type="ChEBI" id="CHEBI:58437"/>
        <dbReference type="ChEBI" id="CHEBI:456215"/>
        <dbReference type="EC" id="6.3.5.1"/>
    </reaction>
</comment>
<protein>
    <recommendedName>
        <fullName evidence="7 8">Glutamine-dependent NAD(+) synthetase</fullName>
        <ecNumber evidence="7 8">6.3.5.1</ecNumber>
    </recommendedName>
    <alternativeName>
        <fullName evidence="7 8">NAD(+) synthase [glutamine-hydrolyzing]</fullName>
    </alternativeName>
</protein>
<evidence type="ECO:0000256" key="6">
    <source>
        <dbReference type="ARBA" id="ARBA00023027"/>
    </source>
</evidence>
<dbReference type="CDD" id="cd07570">
    <property type="entry name" value="GAT_Gln-NAD-synth"/>
    <property type="match status" value="1"/>
</dbReference>
<dbReference type="Pfam" id="PF02540">
    <property type="entry name" value="NAD_synthase"/>
    <property type="match status" value="1"/>
</dbReference>
<dbReference type="Gene3D" id="3.60.110.10">
    <property type="entry name" value="Carbon-nitrogen hydrolase"/>
    <property type="match status" value="1"/>
</dbReference>
<feature type="active site" description="Proton acceptor; for glutaminase activity" evidence="7">
    <location>
        <position position="40"/>
    </location>
</feature>
<dbReference type="NCBIfam" id="TIGR00552">
    <property type="entry name" value="nadE"/>
    <property type="match status" value="1"/>
</dbReference>
<dbReference type="InterPro" id="IPR036526">
    <property type="entry name" value="C-N_Hydrolase_sf"/>
</dbReference>
<gene>
    <name evidence="7" type="primary">nadE</name>
    <name evidence="11" type="ORF">C3F09_04285</name>
</gene>
<dbReference type="NCBIfam" id="NF010588">
    <property type="entry name" value="PRK13981.1"/>
    <property type="match status" value="1"/>
</dbReference>
<dbReference type="InterPro" id="IPR003010">
    <property type="entry name" value="C-N_Hydrolase"/>
</dbReference>
<feature type="active site" description="For glutaminase activity" evidence="7">
    <location>
        <position position="114"/>
    </location>
</feature>
<dbReference type="HAMAP" id="MF_02090">
    <property type="entry name" value="NadE_glutamine_dep"/>
    <property type="match status" value="1"/>
</dbReference>
<dbReference type="PROSITE" id="PS50263">
    <property type="entry name" value="CN_HYDROLASE"/>
    <property type="match status" value="1"/>
</dbReference>
<dbReference type="Proteomes" id="UP000250918">
    <property type="component" value="Unassembled WGS sequence"/>
</dbReference>
<dbReference type="InterPro" id="IPR014445">
    <property type="entry name" value="Gln-dep_NAD_synthase"/>
</dbReference>
<feature type="active site" description="Nucleophile; for glutaminase activity" evidence="7">
    <location>
        <position position="150"/>
    </location>
</feature>
<dbReference type="AlphaFoldDB" id="A0A855X956"/>
<evidence type="ECO:0000256" key="3">
    <source>
        <dbReference type="ARBA" id="ARBA00022598"/>
    </source>
</evidence>
<keyword evidence="4 7" id="KW-0547">Nucleotide-binding</keyword>
<dbReference type="EC" id="6.3.5.1" evidence="7 8"/>
<dbReference type="GO" id="GO:0004359">
    <property type="term" value="F:glutaminase activity"/>
    <property type="evidence" value="ECO:0007669"/>
    <property type="project" value="InterPro"/>
</dbReference>
<dbReference type="UniPathway" id="UPA00253">
    <property type="reaction ID" value="UER00334"/>
</dbReference>
<dbReference type="SUPFAM" id="SSF56317">
    <property type="entry name" value="Carbon-nitrogen hydrolase"/>
    <property type="match status" value="1"/>
</dbReference>
<dbReference type="GO" id="GO:0003952">
    <property type="term" value="F:NAD+ synthase (glutamine-hydrolyzing) activity"/>
    <property type="evidence" value="ECO:0007669"/>
    <property type="project" value="UniProtKB-UniRule"/>
</dbReference>
<feature type="binding site" evidence="7">
    <location>
        <position position="193"/>
    </location>
    <ligand>
        <name>L-glutamine</name>
        <dbReference type="ChEBI" id="CHEBI:58359"/>
    </ligand>
</feature>
<feature type="binding site" evidence="7">
    <location>
        <position position="381"/>
    </location>
    <ligand>
        <name>deamido-NAD(+)</name>
        <dbReference type="ChEBI" id="CHEBI:58437"/>
        <note>ligand shared between two neighboring subunits</note>
    </ligand>
</feature>
<reference evidence="11 12" key="1">
    <citation type="journal article" date="2018" name="ISME J.">
        <title>A methanotrophic archaeon couples anaerobic oxidation of methane to Fe(III) reduction.</title>
        <authorList>
            <person name="Cai C."/>
            <person name="Leu A.O."/>
            <person name="Xie G.J."/>
            <person name="Guo J."/>
            <person name="Feng Y."/>
            <person name="Zhao J.X."/>
            <person name="Tyson G.W."/>
            <person name="Yuan Z."/>
            <person name="Hu S."/>
        </authorList>
    </citation>
    <scope>NUCLEOTIDE SEQUENCE [LARGE SCALE GENOMIC DNA]</scope>
    <source>
        <strain evidence="11">FeB_12</strain>
    </source>
</reference>
<dbReference type="PANTHER" id="PTHR23090:SF9">
    <property type="entry name" value="GLUTAMINE-DEPENDENT NAD(+) SYNTHETASE"/>
    <property type="match status" value="1"/>
</dbReference>
<evidence type="ECO:0000313" key="11">
    <source>
        <dbReference type="EMBL" id="PWB74177.1"/>
    </source>
</evidence>
<keyword evidence="6 7" id="KW-0520">NAD</keyword>
<keyword evidence="5 7" id="KW-0067">ATP-binding</keyword>
<dbReference type="InterPro" id="IPR022310">
    <property type="entry name" value="NAD/GMP_synthase"/>
</dbReference>
<feature type="binding site" evidence="7">
    <location>
        <begin position="296"/>
        <end position="303"/>
    </location>
    <ligand>
        <name>ATP</name>
        <dbReference type="ChEBI" id="CHEBI:30616"/>
    </ligand>
</feature>